<feature type="domain" description="TF-B3" evidence="7">
    <location>
        <begin position="64"/>
        <end position="157"/>
    </location>
</feature>
<keyword evidence="2" id="KW-0805">Transcription regulation</keyword>
<dbReference type="GO" id="GO:0003677">
    <property type="term" value="F:DNA binding"/>
    <property type="evidence" value="ECO:0007669"/>
    <property type="project" value="UniProtKB-KW"/>
</dbReference>
<feature type="region of interest" description="Disordered" evidence="6">
    <location>
        <begin position="10"/>
        <end position="46"/>
    </location>
</feature>
<sequence>MRRIELLFQPRRRPENRSTARKGHQNRSDAVDMEVGPSGEGAGALSDMRVQGPMNLPKWVWFCSDWSVDPKFQQNVSLLELPKKFVWLHGEAISNTVFLKLPCGQQWEIGLLKSDGMVYLQQGWPKFTEHYQLDNGYLLYFRYEGNSHFGVSICGLSTCQIEYPSIPTQSGGNLKVPSRKEKTEDNSVPPPSSQAQKRMRTSATGMCPPGHVAGIKSQVSQKKTESGGSKFKISKMGSGRTYKSYKDSRALEAASSFSSPKPFFKKVVRDHPSACYNLRLPKNFVDGHLERKDQIVILQVGAKNWHVNLLKCQSGYFFTKGWNKFLTGNSLHPGDVCIYELIEKNQALLKVSIFKRNECNLVVNAAIVGIKHF</sequence>
<keyword evidence="4" id="KW-0804">Transcription</keyword>
<keyword evidence="3" id="KW-0238">DNA-binding</keyword>
<dbReference type="AlphaFoldDB" id="A0A2P5AF23"/>
<keyword evidence="5" id="KW-0539">Nucleus</keyword>
<feature type="compositionally biased region" description="Polar residues" evidence="6">
    <location>
        <begin position="193"/>
        <end position="204"/>
    </location>
</feature>
<evidence type="ECO:0000313" key="8">
    <source>
        <dbReference type="EMBL" id="PON35133.1"/>
    </source>
</evidence>
<protein>
    <submittedName>
        <fullName evidence="8">B3 DNA binding domain containing protein</fullName>
    </submittedName>
</protein>
<dbReference type="GO" id="GO:0005634">
    <property type="term" value="C:nucleus"/>
    <property type="evidence" value="ECO:0007669"/>
    <property type="project" value="UniProtKB-SubCell"/>
</dbReference>
<dbReference type="PANTHER" id="PTHR31920:SF37">
    <property type="entry name" value="B3 DOMAIN-CONTAINING TRANSCRIPTION FACTOR VRN1"/>
    <property type="match status" value="1"/>
</dbReference>
<dbReference type="Pfam" id="PF02362">
    <property type="entry name" value="B3"/>
    <property type="match status" value="2"/>
</dbReference>
<dbReference type="STRING" id="3476.A0A2P5AF23"/>
<feature type="domain" description="TF-B3" evidence="7">
    <location>
        <begin position="263"/>
        <end position="357"/>
    </location>
</feature>
<organism evidence="8 9">
    <name type="scientific">Parasponia andersonii</name>
    <name type="common">Sponia andersonii</name>
    <dbReference type="NCBI Taxonomy" id="3476"/>
    <lineage>
        <taxon>Eukaryota</taxon>
        <taxon>Viridiplantae</taxon>
        <taxon>Streptophyta</taxon>
        <taxon>Embryophyta</taxon>
        <taxon>Tracheophyta</taxon>
        <taxon>Spermatophyta</taxon>
        <taxon>Magnoliopsida</taxon>
        <taxon>eudicotyledons</taxon>
        <taxon>Gunneridae</taxon>
        <taxon>Pentapetalae</taxon>
        <taxon>rosids</taxon>
        <taxon>fabids</taxon>
        <taxon>Rosales</taxon>
        <taxon>Cannabaceae</taxon>
        <taxon>Parasponia</taxon>
    </lineage>
</organism>
<comment type="caution">
    <text evidence="8">The sequence shown here is derived from an EMBL/GenBank/DDBJ whole genome shotgun (WGS) entry which is preliminary data.</text>
</comment>
<evidence type="ECO:0000256" key="1">
    <source>
        <dbReference type="ARBA" id="ARBA00004123"/>
    </source>
</evidence>
<evidence type="ECO:0000313" key="9">
    <source>
        <dbReference type="Proteomes" id="UP000237105"/>
    </source>
</evidence>
<dbReference type="OrthoDB" id="1688597at2759"/>
<name>A0A2P5AF23_PARAD</name>
<comment type="subcellular location">
    <subcellularLocation>
        <location evidence="1">Nucleus</location>
    </subcellularLocation>
</comment>
<dbReference type="InterPro" id="IPR003340">
    <property type="entry name" value="B3_DNA-bd"/>
</dbReference>
<evidence type="ECO:0000256" key="6">
    <source>
        <dbReference type="SAM" id="MobiDB-lite"/>
    </source>
</evidence>
<evidence type="ECO:0000256" key="5">
    <source>
        <dbReference type="ARBA" id="ARBA00023242"/>
    </source>
</evidence>
<reference evidence="9" key="1">
    <citation type="submission" date="2016-06" db="EMBL/GenBank/DDBJ databases">
        <title>Parallel loss of symbiosis genes in relatives of nitrogen-fixing non-legume Parasponia.</title>
        <authorList>
            <person name="Van Velzen R."/>
            <person name="Holmer R."/>
            <person name="Bu F."/>
            <person name="Rutten L."/>
            <person name="Van Zeijl A."/>
            <person name="Liu W."/>
            <person name="Santuari L."/>
            <person name="Cao Q."/>
            <person name="Sharma T."/>
            <person name="Shen D."/>
            <person name="Roswanjaya Y."/>
            <person name="Wardhani T."/>
            <person name="Kalhor M.S."/>
            <person name="Jansen J."/>
            <person name="Van den Hoogen J."/>
            <person name="Gungor B."/>
            <person name="Hartog M."/>
            <person name="Hontelez J."/>
            <person name="Verver J."/>
            <person name="Yang W.-C."/>
            <person name="Schijlen E."/>
            <person name="Repin R."/>
            <person name="Schilthuizen M."/>
            <person name="Schranz E."/>
            <person name="Heidstra R."/>
            <person name="Miyata K."/>
            <person name="Fedorova E."/>
            <person name="Kohlen W."/>
            <person name="Bisseling T."/>
            <person name="Smit S."/>
            <person name="Geurts R."/>
        </authorList>
    </citation>
    <scope>NUCLEOTIDE SEQUENCE [LARGE SCALE GENOMIC DNA]</scope>
    <source>
        <strain evidence="9">cv. WU1-14</strain>
    </source>
</reference>
<evidence type="ECO:0000256" key="2">
    <source>
        <dbReference type="ARBA" id="ARBA00023015"/>
    </source>
</evidence>
<evidence type="ECO:0000259" key="7">
    <source>
        <dbReference type="PROSITE" id="PS50863"/>
    </source>
</evidence>
<dbReference type="Gene3D" id="2.40.330.10">
    <property type="entry name" value="DNA-binding pseudobarrel domain"/>
    <property type="match status" value="2"/>
</dbReference>
<dbReference type="CDD" id="cd10017">
    <property type="entry name" value="B3_DNA"/>
    <property type="match status" value="2"/>
</dbReference>
<dbReference type="InterPro" id="IPR050655">
    <property type="entry name" value="Plant_B3_domain"/>
</dbReference>
<dbReference type="SMART" id="SM01019">
    <property type="entry name" value="B3"/>
    <property type="match status" value="2"/>
</dbReference>
<dbReference type="Proteomes" id="UP000237105">
    <property type="component" value="Unassembled WGS sequence"/>
</dbReference>
<dbReference type="EMBL" id="JXTB01000626">
    <property type="protein sequence ID" value="PON35133.1"/>
    <property type="molecule type" value="Genomic_DNA"/>
</dbReference>
<evidence type="ECO:0000256" key="3">
    <source>
        <dbReference type="ARBA" id="ARBA00023125"/>
    </source>
</evidence>
<evidence type="ECO:0000256" key="4">
    <source>
        <dbReference type="ARBA" id="ARBA00023163"/>
    </source>
</evidence>
<feature type="region of interest" description="Disordered" evidence="6">
    <location>
        <begin position="168"/>
        <end position="232"/>
    </location>
</feature>
<dbReference type="InterPro" id="IPR015300">
    <property type="entry name" value="DNA-bd_pseudobarrel_sf"/>
</dbReference>
<accession>A0A2P5AF23</accession>
<gene>
    <name evidence="8" type="ORF">PanWU01x14_338780</name>
</gene>
<keyword evidence="9" id="KW-1185">Reference proteome</keyword>
<dbReference type="PROSITE" id="PS50863">
    <property type="entry name" value="B3"/>
    <property type="match status" value="2"/>
</dbReference>
<dbReference type="SUPFAM" id="SSF101936">
    <property type="entry name" value="DNA-binding pseudobarrel domain"/>
    <property type="match status" value="2"/>
</dbReference>
<dbReference type="PANTHER" id="PTHR31920">
    <property type="entry name" value="B3 DOMAIN-CONTAINING"/>
    <property type="match status" value="1"/>
</dbReference>
<proteinExistence type="predicted"/>